<proteinExistence type="predicted"/>
<name>X1CMI3_9ZZZZ</name>
<organism evidence="2">
    <name type="scientific">marine sediment metagenome</name>
    <dbReference type="NCBI Taxonomy" id="412755"/>
    <lineage>
        <taxon>unclassified sequences</taxon>
        <taxon>metagenomes</taxon>
        <taxon>ecological metagenomes</taxon>
    </lineage>
</organism>
<evidence type="ECO:0000259" key="1">
    <source>
        <dbReference type="Pfam" id="PF05173"/>
    </source>
</evidence>
<evidence type="ECO:0000313" key="2">
    <source>
        <dbReference type="EMBL" id="GAG97378.1"/>
    </source>
</evidence>
<accession>X1CMI3</accession>
<dbReference type="Pfam" id="PF05173">
    <property type="entry name" value="DapB_C"/>
    <property type="match status" value="1"/>
</dbReference>
<feature type="domain" description="Dihydrodipicolinate reductase C-terminal" evidence="1">
    <location>
        <begin position="16"/>
        <end position="71"/>
    </location>
</feature>
<dbReference type="EMBL" id="BART01027794">
    <property type="protein sequence ID" value="GAG97378.1"/>
    <property type="molecule type" value="Genomic_DNA"/>
</dbReference>
<dbReference type="InterPro" id="IPR022663">
    <property type="entry name" value="DapB_C"/>
</dbReference>
<dbReference type="GO" id="GO:0009089">
    <property type="term" value="P:lysine biosynthetic process via diaminopimelate"/>
    <property type="evidence" value="ECO:0007669"/>
    <property type="project" value="InterPro"/>
</dbReference>
<comment type="caution">
    <text evidence="2">The sequence shown here is derived from an EMBL/GenBank/DDBJ whole genome shotgun (WGS) entry which is preliminary data.</text>
</comment>
<sequence length="76" mass="8033">MEATFISGRAGITLCAEGLLAHQEVILGGAGQTLSIRHDTSGRECYMPGVMLAIKEVVKRKGVTYGLDSLLGLEKA</sequence>
<dbReference type="AlphaFoldDB" id="X1CMI3"/>
<dbReference type="GO" id="GO:0008839">
    <property type="term" value="F:4-hydroxy-tetrahydrodipicolinate reductase"/>
    <property type="evidence" value="ECO:0007669"/>
    <property type="project" value="InterPro"/>
</dbReference>
<gene>
    <name evidence="2" type="ORF">S01H4_49180</name>
</gene>
<reference evidence="2" key="1">
    <citation type="journal article" date="2014" name="Front. Microbiol.">
        <title>High frequency of phylogenetically diverse reductive dehalogenase-homologous genes in deep subseafloor sedimentary metagenomes.</title>
        <authorList>
            <person name="Kawai M."/>
            <person name="Futagami T."/>
            <person name="Toyoda A."/>
            <person name="Takaki Y."/>
            <person name="Nishi S."/>
            <person name="Hori S."/>
            <person name="Arai W."/>
            <person name="Tsubouchi T."/>
            <person name="Morono Y."/>
            <person name="Uchiyama I."/>
            <person name="Ito T."/>
            <person name="Fujiyama A."/>
            <person name="Inagaki F."/>
            <person name="Takami H."/>
        </authorList>
    </citation>
    <scope>NUCLEOTIDE SEQUENCE</scope>
    <source>
        <strain evidence="2">Expedition CK06-06</strain>
    </source>
</reference>
<protein>
    <recommendedName>
        <fullName evidence="1">Dihydrodipicolinate reductase C-terminal domain-containing protein</fullName>
    </recommendedName>
</protein>